<protein>
    <submittedName>
        <fullName evidence="1">UDP-N-acetylglucosamine1-carboxyvinyltransferase</fullName>
    </submittedName>
</protein>
<dbReference type="AlphaFoldDB" id="A0A5A7QE04"/>
<dbReference type="EMBL" id="BKCP01006626">
    <property type="protein sequence ID" value="GER43533.1"/>
    <property type="molecule type" value="Genomic_DNA"/>
</dbReference>
<organism evidence="1 2">
    <name type="scientific">Striga asiatica</name>
    <name type="common">Asiatic witchweed</name>
    <name type="synonym">Buchnera asiatica</name>
    <dbReference type="NCBI Taxonomy" id="4170"/>
    <lineage>
        <taxon>Eukaryota</taxon>
        <taxon>Viridiplantae</taxon>
        <taxon>Streptophyta</taxon>
        <taxon>Embryophyta</taxon>
        <taxon>Tracheophyta</taxon>
        <taxon>Spermatophyta</taxon>
        <taxon>Magnoliopsida</taxon>
        <taxon>eudicotyledons</taxon>
        <taxon>Gunneridae</taxon>
        <taxon>Pentapetalae</taxon>
        <taxon>asterids</taxon>
        <taxon>lamiids</taxon>
        <taxon>Lamiales</taxon>
        <taxon>Orobanchaceae</taxon>
        <taxon>Buchnereae</taxon>
        <taxon>Striga</taxon>
    </lineage>
</organism>
<name>A0A5A7QE04_STRAF</name>
<proteinExistence type="predicted"/>
<keyword evidence="2" id="KW-1185">Reference proteome</keyword>
<dbReference type="OrthoDB" id="1721092at2759"/>
<feature type="non-terminal residue" evidence="1">
    <location>
        <position position="176"/>
    </location>
</feature>
<evidence type="ECO:0000313" key="2">
    <source>
        <dbReference type="Proteomes" id="UP000325081"/>
    </source>
</evidence>
<reference evidence="2" key="1">
    <citation type="journal article" date="2019" name="Curr. Biol.">
        <title>Genome Sequence of Striga asiatica Provides Insight into the Evolution of Plant Parasitism.</title>
        <authorList>
            <person name="Yoshida S."/>
            <person name="Kim S."/>
            <person name="Wafula E.K."/>
            <person name="Tanskanen J."/>
            <person name="Kim Y.M."/>
            <person name="Honaas L."/>
            <person name="Yang Z."/>
            <person name="Spallek T."/>
            <person name="Conn C.E."/>
            <person name="Ichihashi Y."/>
            <person name="Cheong K."/>
            <person name="Cui S."/>
            <person name="Der J.P."/>
            <person name="Gundlach H."/>
            <person name="Jiao Y."/>
            <person name="Hori C."/>
            <person name="Ishida J.K."/>
            <person name="Kasahara H."/>
            <person name="Kiba T."/>
            <person name="Kim M.S."/>
            <person name="Koo N."/>
            <person name="Laohavisit A."/>
            <person name="Lee Y.H."/>
            <person name="Lumba S."/>
            <person name="McCourt P."/>
            <person name="Mortimer J.C."/>
            <person name="Mutuku J.M."/>
            <person name="Nomura T."/>
            <person name="Sasaki-Sekimoto Y."/>
            <person name="Seto Y."/>
            <person name="Wang Y."/>
            <person name="Wakatake T."/>
            <person name="Sakakibara H."/>
            <person name="Demura T."/>
            <person name="Yamaguchi S."/>
            <person name="Yoneyama K."/>
            <person name="Manabe R.I."/>
            <person name="Nelson D.C."/>
            <person name="Schulman A.H."/>
            <person name="Timko M.P."/>
            <person name="dePamphilis C.W."/>
            <person name="Choi D."/>
            <person name="Shirasu K."/>
        </authorList>
    </citation>
    <scope>NUCLEOTIDE SEQUENCE [LARGE SCALE GENOMIC DNA]</scope>
    <source>
        <strain evidence="2">cv. UVA1</strain>
    </source>
</reference>
<dbReference type="Proteomes" id="UP000325081">
    <property type="component" value="Unassembled WGS sequence"/>
</dbReference>
<dbReference type="PANTHER" id="PTHR37614">
    <property type="entry name" value="OS02G0121400 PROTEIN"/>
    <property type="match status" value="1"/>
</dbReference>
<evidence type="ECO:0000313" key="1">
    <source>
        <dbReference type="EMBL" id="GER43533.1"/>
    </source>
</evidence>
<sequence length="176" mass="19897">MDETGLEESLRMRFMGLEVENVKKFYSNLKSYNSKLKAIKEEFITQMINKFPIKEESRLEIRRVNFGADLTEDYRVITPNQHPYIPNPTAQHEFYYSIGPEQTRDCHASNSGPTTCADYVGPLGIDLNFPAAEAFGLDSLQPLDGGQATADRRAGFAEARRKRRGLMRAKSVKSGI</sequence>
<dbReference type="PANTHER" id="PTHR37614:SF2">
    <property type="entry name" value="OS02G0121400 PROTEIN"/>
    <property type="match status" value="1"/>
</dbReference>
<gene>
    <name evidence="1" type="ORF">STAS_20379</name>
</gene>
<comment type="caution">
    <text evidence="1">The sequence shown here is derived from an EMBL/GenBank/DDBJ whole genome shotgun (WGS) entry which is preliminary data.</text>
</comment>
<dbReference type="GO" id="GO:0016740">
    <property type="term" value="F:transferase activity"/>
    <property type="evidence" value="ECO:0007669"/>
    <property type="project" value="UniProtKB-KW"/>
</dbReference>
<accession>A0A5A7QE04</accession>
<keyword evidence="1" id="KW-0808">Transferase</keyword>